<evidence type="ECO:0000313" key="8">
    <source>
        <dbReference type="Proteomes" id="UP000710432"/>
    </source>
</evidence>
<keyword evidence="1 4" id="KW-0732">Signal</keyword>
<dbReference type="PROSITE" id="PS50026">
    <property type="entry name" value="EGF_3"/>
    <property type="match status" value="4"/>
</dbReference>
<dbReference type="Gene3D" id="2.60.120.260">
    <property type="entry name" value="Galactose-binding domain-like"/>
    <property type="match status" value="1"/>
</dbReference>
<accession>A0A8J6KRA9</accession>
<keyword evidence="3" id="KW-0245">EGF-like domain</keyword>
<keyword evidence="2 3" id="KW-1015">Disulfide bond</keyword>
<dbReference type="GO" id="GO:0005576">
    <property type="term" value="C:extracellular region"/>
    <property type="evidence" value="ECO:0007669"/>
    <property type="project" value="TreeGrafter"/>
</dbReference>
<dbReference type="GO" id="GO:0009986">
    <property type="term" value="C:cell surface"/>
    <property type="evidence" value="ECO:0007669"/>
    <property type="project" value="TreeGrafter"/>
</dbReference>
<evidence type="ECO:0000256" key="4">
    <source>
        <dbReference type="SAM" id="SignalP"/>
    </source>
</evidence>
<reference evidence="7" key="1">
    <citation type="submission" date="2020-03" db="EMBL/GenBank/DDBJ databases">
        <title>Studies in the Genomics of Life Span.</title>
        <authorList>
            <person name="Glass D."/>
        </authorList>
    </citation>
    <scope>NUCLEOTIDE SEQUENCE</scope>
    <source>
        <strain evidence="7">LTLLF</strain>
        <tissue evidence="7">Muscle</tissue>
    </source>
</reference>
<dbReference type="PROSITE" id="PS01186">
    <property type="entry name" value="EGF_2"/>
    <property type="match status" value="3"/>
</dbReference>
<feature type="disulfide bond" evidence="3">
    <location>
        <begin position="1191"/>
        <end position="1200"/>
    </location>
</feature>
<comment type="caution">
    <text evidence="3">Lacks conserved residue(s) required for the propagation of feature annotation.</text>
</comment>
<dbReference type="SUPFAM" id="SSF57196">
    <property type="entry name" value="EGF/Laminin"/>
    <property type="match status" value="1"/>
</dbReference>
<feature type="disulfide bond" evidence="3">
    <location>
        <begin position="1141"/>
        <end position="1151"/>
    </location>
</feature>
<dbReference type="PROSITE" id="PS00022">
    <property type="entry name" value="EGF_1"/>
    <property type="match status" value="3"/>
</dbReference>
<dbReference type="Pfam" id="PF25776">
    <property type="entry name" value="Ig_VWDE"/>
    <property type="match status" value="1"/>
</dbReference>
<dbReference type="Pfam" id="PF26129">
    <property type="entry name" value="Vwde"/>
    <property type="match status" value="1"/>
</dbReference>
<feature type="domain" description="EGF-like" evidence="5">
    <location>
        <begin position="1073"/>
        <end position="1105"/>
    </location>
</feature>
<feature type="disulfide bond" evidence="3">
    <location>
        <begin position="1077"/>
        <end position="1087"/>
    </location>
</feature>
<evidence type="ECO:0000259" key="5">
    <source>
        <dbReference type="PROSITE" id="PS50026"/>
    </source>
</evidence>
<organism evidence="7 8">
    <name type="scientific">Microtus ochrogaster</name>
    <name type="common">Prairie vole</name>
    <dbReference type="NCBI Taxonomy" id="79684"/>
    <lineage>
        <taxon>Eukaryota</taxon>
        <taxon>Metazoa</taxon>
        <taxon>Chordata</taxon>
        <taxon>Craniata</taxon>
        <taxon>Vertebrata</taxon>
        <taxon>Euteleostomi</taxon>
        <taxon>Mammalia</taxon>
        <taxon>Eutheria</taxon>
        <taxon>Euarchontoglires</taxon>
        <taxon>Glires</taxon>
        <taxon>Rodentia</taxon>
        <taxon>Myomorpha</taxon>
        <taxon>Muroidea</taxon>
        <taxon>Cricetidae</taxon>
        <taxon>Arvicolinae</taxon>
        <taxon>Microtus</taxon>
    </lineage>
</organism>
<gene>
    <name evidence="7" type="ORF">LTLLF_167795</name>
</gene>
<feature type="disulfide bond" evidence="3">
    <location>
        <begin position="1173"/>
        <end position="1183"/>
    </location>
</feature>
<evidence type="ECO:0000259" key="6">
    <source>
        <dbReference type="PROSITE" id="PS51233"/>
    </source>
</evidence>
<evidence type="ECO:0000256" key="3">
    <source>
        <dbReference type="PROSITE-ProRule" id="PRU00076"/>
    </source>
</evidence>
<comment type="caution">
    <text evidence="7">The sequence shown here is derived from an EMBL/GenBank/DDBJ whole genome shotgun (WGS) entry which is preliminary data.</text>
</comment>
<dbReference type="InterPro" id="IPR058727">
    <property type="entry name" value="Helical_Vwde"/>
</dbReference>
<dbReference type="FunFam" id="2.10.25.10:FF:000499">
    <property type="entry name" value="Predicted protein"/>
    <property type="match status" value="1"/>
</dbReference>
<dbReference type="Pfam" id="PF23283">
    <property type="entry name" value="D8C_UMOD"/>
    <property type="match status" value="1"/>
</dbReference>
<dbReference type="EMBL" id="JAATJU010023484">
    <property type="protein sequence ID" value="KAH0507638.1"/>
    <property type="molecule type" value="Genomic_DNA"/>
</dbReference>
<evidence type="ECO:0000256" key="1">
    <source>
        <dbReference type="ARBA" id="ARBA00022729"/>
    </source>
</evidence>
<evidence type="ECO:0000256" key="2">
    <source>
        <dbReference type="ARBA" id="ARBA00023157"/>
    </source>
</evidence>
<dbReference type="PANTHER" id="PTHR14949:SF53">
    <property type="entry name" value="VON WILLEBRAND FACTOR D AND EGF DOMAIN-CONTAINING PROTEIN"/>
    <property type="match status" value="1"/>
</dbReference>
<feature type="disulfide bond" evidence="3">
    <location>
        <begin position="1159"/>
        <end position="1168"/>
    </location>
</feature>
<feature type="disulfide bond" evidence="3">
    <location>
        <begin position="1029"/>
        <end position="1038"/>
    </location>
</feature>
<dbReference type="InterPro" id="IPR001846">
    <property type="entry name" value="VWF_type-D"/>
</dbReference>
<dbReference type="InterPro" id="IPR057885">
    <property type="entry name" value="Ig_VWDE"/>
</dbReference>
<name>A0A8J6KRA9_MICOH</name>
<dbReference type="InterPro" id="IPR000742">
    <property type="entry name" value="EGF"/>
</dbReference>
<dbReference type="Gene3D" id="2.60.40.10">
    <property type="entry name" value="Immunoglobulins"/>
    <property type="match status" value="1"/>
</dbReference>
<feature type="domain" description="EGF-like" evidence="5">
    <location>
        <begin position="1170"/>
        <end position="1201"/>
    </location>
</feature>
<dbReference type="SMART" id="SM00216">
    <property type="entry name" value="VWD"/>
    <property type="match status" value="1"/>
</dbReference>
<dbReference type="AlphaFoldDB" id="A0A8J6KRA9"/>
<dbReference type="Pfam" id="PF25024">
    <property type="entry name" value="EGF_TEN"/>
    <property type="match status" value="1"/>
</dbReference>
<sequence>MPGGAWACLVTALMLLVLGEDQQAPECSPGGHQFLRSPYRSVHFDSVYLQHSAAQNLICDHSLIPGWYRFLIFDRPAEMPTKCVEMNHCGTQAPIWLSLSGSEKLPLPGEIKQLRACATWQFLFSTEKDCCLFQIPVSVRNCGDFFVYFLQPTQGCMAYCAEAISDVKLHTCGPGEIEIGGDCIGWLSTVSPPPPPGSPKVTVELVDSQVFCRCAFDVPPMNNSVGFLIAWSRFSSQEIKEELRQESTLQAFSLLELDGINLRLGDKIFCSASIFLLEKPDVQSIAVESQGFFAGIRLKPELSTISEDGKEYQLRVESTIPIVCSEFSDQGCKISLRLRTIEQVGKEHLGLNLALSSCHVDLYQNSSCSNGICSHAAVYYTAMTDFSMDGDRVTDITVEPIASEHFLWDKYIPDSIQIKVKDVPSAYCYSFTDPHIITFDGRVYDNFKMGTFVLYKSVSRDFEIHVRQWDCGSLQYPGSCNCGFVAKEEADIVTFDMCSAHLYESPQYLFVKSQDSSSSNIRITESYLRRKITVWFSSGAFIRADLSVWGMSLTLRAPSLDYRNTLGLCGTFDENPENDFHDKNGITIDHDANNYLAFINEWRLLPGRSMFDKSPASRQFLAKLSYCSCLVGTASQHLDSGSHLEMASSCKDHKDIQFSSLIPGLDITSEYIDTEALVRKISTHAPEEENNLHFLLQEKAHTNLTKLELRLQHPENETQNPPKFFSNERHTQAWEIRSNPQNRRKRRNLKDLFPMFDFQGLGQTNLEEFSYFFPEDHTEDSQQEFVPSWPTASGLTELSILALCQQTLVNSSIGRLCLPFLGSTLNRAIDMCVHDILRKDDVRWAEAGVALLENECERRLLEEGNHGSEEYGKSIGGILEALKCPNLCSGHGQCTDWGCVCFPGYSSYDCSDAYDNQPPVIQELQGTLQVFYGEDFEYQFMAWDPEGSEIHFTLDSGPDGASISSEGLLTWKTESLTPQRFTVHLKDDCEAETTVTVEVTVKPCDCLNGGSCESDRKFPPGSGAYLCVCLPGFHGRLCEVDAAFCRHSCGRNRECVAPNICKCKPGYTGSNCQTVVCNKHCENGGKCVAPDICQCKSGWYGPTCSTALCEPVCLNGGSCYKPNTCLCPDGFFGAQCQNAVCHPPCKNGGHCVRNNVCTCRGGYTGKRCQKTVCAQKCLHGGRCAFPGVCSCRPGYSGVKCEKKIQVPDGTNNRYRLLLQL</sequence>
<feature type="chain" id="PRO_5035312171" evidence="4">
    <location>
        <begin position="20"/>
        <end position="1220"/>
    </location>
</feature>
<dbReference type="PANTHER" id="PTHR14949">
    <property type="entry name" value="EGF-LIKE-DOMAIN, MULTIPLE 7, 8"/>
    <property type="match status" value="1"/>
</dbReference>
<feature type="domain" description="EGF-like" evidence="5">
    <location>
        <begin position="1137"/>
        <end position="1169"/>
    </location>
</feature>
<dbReference type="Gene3D" id="2.10.25.10">
    <property type="entry name" value="Laminin"/>
    <property type="match status" value="5"/>
</dbReference>
<dbReference type="SMART" id="SM00181">
    <property type="entry name" value="EGF"/>
    <property type="match status" value="7"/>
</dbReference>
<feature type="domain" description="EGF-like" evidence="5">
    <location>
        <begin position="1000"/>
        <end position="1039"/>
    </location>
</feature>
<dbReference type="GO" id="GO:0005102">
    <property type="term" value="F:signaling receptor binding"/>
    <property type="evidence" value="ECO:0007669"/>
    <property type="project" value="TreeGrafter"/>
</dbReference>
<evidence type="ECO:0000313" key="7">
    <source>
        <dbReference type="EMBL" id="KAH0507638.1"/>
    </source>
</evidence>
<feature type="disulfide bond" evidence="3">
    <location>
        <begin position="1095"/>
        <end position="1104"/>
    </location>
</feature>
<dbReference type="InterPro" id="IPR050969">
    <property type="entry name" value="Dev_Signal_Modulators"/>
</dbReference>
<feature type="signal peptide" evidence="4">
    <location>
        <begin position="1"/>
        <end position="19"/>
    </location>
</feature>
<dbReference type="InterPro" id="IPR013783">
    <property type="entry name" value="Ig-like_fold"/>
</dbReference>
<dbReference type="CDD" id="cd00054">
    <property type="entry name" value="EGF_CA"/>
    <property type="match status" value="2"/>
</dbReference>
<dbReference type="PROSITE" id="PS51233">
    <property type="entry name" value="VWFD"/>
    <property type="match status" value="1"/>
</dbReference>
<dbReference type="FunFam" id="2.10.25.10:FF:000490">
    <property type="entry name" value="von Willebrand factor D and EGF domain-containing protein"/>
    <property type="match status" value="1"/>
</dbReference>
<dbReference type="InterPro" id="IPR057774">
    <property type="entry name" value="D8C_UMOD/GP2/OIT3-like"/>
</dbReference>
<protein>
    <submittedName>
        <fullName evidence="7">von Willebrand factor D and EGF domain-containing protein</fullName>
    </submittedName>
</protein>
<dbReference type="Proteomes" id="UP000710432">
    <property type="component" value="Unassembled WGS sequence"/>
</dbReference>
<feature type="domain" description="VWFD" evidence="6">
    <location>
        <begin position="426"/>
        <end position="610"/>
    </location>
</feature>
<proteinExistence type="predicted"/>